<dbReference type="PANTHER" id="PTHR35528">
    <property type="entry name" value="BLL1675 PROTEIN"/>
    <property type="match status" value="1"/>
</dbReference>
<sequence length="120" mass="13654">MALSLSGSGLCWQYGRLLVDRQPEQRCRPSLFQQGRSPPEVVTLDKSGANKAAVDGLNAGKQKKNHIKIRQNTYLNNLIEQDHRNIKRRVRAMLGFGSFRRAQTLLAGIEWVHIIRKGQF</sequence>
<evidence type="ECO:0000259" key="1">
    <source>
        <dbReference type="Pfam" id="PF13610"/>
    </source>
</evidence>
<gene>
    <name evidence="2" type="ORF">XBFM1_2340005</name>
</gene>
<proteinExistence type="predicted"/>
<organism evidence="2 3">
    <name type="scientific">Xenorhabdus bovienii str. feltiae Moldova</name>
    <dbReference type="NCBI Taxonomy" id="1398200"/>
    <lineage>
        <taxon>Bacteria</taxon>
        <taxon>Pseudomonadati</taxon>
        <taxon>Pseudomonadota</taxon>
        <taxon>Gammaproteobacteria</taxon>
        <taxon>Enterobacterales</taxon>
        <taxon>Morganellaceae</taxon>
        <taxon>Xenorhabdus</taxon>
    </lineage>
</organism>
<dbReference type="EMBL" id="CBSV010000151">
    <property type="protein sequence ID" value="CDH01846.1"/>
    <property type="molecule type" value="Genomic_DNA"/>
</dbReference>
<dbReference type="PANTHER" id="PTHR35528:SF3">
    <property type="entry name" value="BLL1675 PROTEIN"/>
    <property type="match status" value="1"/>
</dbReference>
<dbReference type="Proteomes" id="UP000028487">
    <property type="component" value="Unassembled WGS sequence"/>
</dbReference>
<dbReference type="HOGENOM" id="CLU_2048814_0_0_6"/>
<name>A0A077NW49_XENBV</name>
<dbReference type="InterPro" id="IPR052183">
    <property type="entry name" value="IS_Transposase"/>
</dbReference>
<dbReference type="AlphaFoldDB" id="A0A077NW49"/>
<comment type="caution">
    <text evidence="2">The sequence shown here is derived from an EMBL/GenBank/DDBJ whole genome shotgun (WGS) entry which is preliminary data.</text>
</comment>
<evidence type="ECO:0000313" key="2">
    <source>
        <dbReference type="EMBL" id="CDH01846.1"/>
    </source>
</evidence>
<protein>
    <recommendedName>
        <fullName evidence="1">DDE domain-containing protein</fullName>
    </recommendedName>
</protein>
<feature type="domain" description="DDE" evidence="1">
    <location>
        <begin position="32"/>
        <end position="119"/>
    </location>
</feature>
<accession>A0A077NW49</accession>
<dbReference type="Pfam" id="PF13610">
    <property type="entry name" value="DDE_Tnp_IS240"/>
    <property type="match status" value="1"/>
</dbReference>
<evidence type="ECO:0000313" key="3">
    <source>
        <dbReference type="Proteomes" id="UP000028487"/>
    </source>
</evidence>
<reference evidence="2" key="1">
    <citation type="submission" date="2013-07" db="EMBL/GenBank/DDBJ databases">
        <title>Sub-species coevolution in mutualistic symbiosis.</title>
        <authorList>
            <person name="Murfin K."/>
            <person name="Klassen J."/>
            <person name="Lee M."/>
            <person name="Forst S."/>
            <person name="Stock P."/>
            <person name="Goodrich-Blair H."/>
        </authorList>
    </citation>
    <scope>NUCLEOTIDE SEQUENCE [LARGE SCALE GENOMIC DNA]</scope>
    <source>
        <strain evidence="2">Feltiae Moldova</strain>
    </source>
</reference>
<dbReference type="InterPro" id="IPR032874">
    <property type="entry name" value="DDE_dom"/>
</dbReference>